<reference evidence="1 2" key="1">
    <citation type="submission" date="2006-04" db="EMBL/GenBank/DDBJ databases">
        <authorList>
            <person name="Nierman W.C."/>
        </authorList>
    </citation>
    <scope>NUCLEOTIDE SEQUENCE [LARGE SCALE GENOMIC DNA]</scope>
    <source>
        <strain evidence="1 2">DW4/3-1</strain>
    </source>
</reference>
<dbReference type="SUPFAM" id="SSF117281">
    <property type="entry name" value="Kelch motif"/>
    <property type="match status" value="1"/>
</dbReference>
<organism evidence="1 2">
    <name type="scientific">Stigmatella aurantiaca (strain DW4/3-1)</name>
    <dbReference type="NCBI Taxonomy" id="378806"/>
    <lineage>
        <taxon>Bacteria</taxon>
        <taxon>Pseudomonadati</taxon>
        <taxon>Myxococcota</taxon>
        <taxon>Myxococcia</taxon>
        <taxon>Myxococcales</taxon>
        <taxon>Cystobacterineae</taxon>
        <taxon>Archangiaceae</taxon>
        <taxon>Stigmatella</taxon>
    </lineage>
</organism>
<name>Q08MQ7_STIAD</name>
<dbReference type="InterPro" id="IPR015915">
    <property type="entry name" value="Kelch-typ_b-propeller"/>
</dbReference>
<feature type="non-terminal residue" evidence="1">
    <location>
        <position position="1"/>
    </location>
</feature>
<comment type="caution">
    <text evidence="1">The sequence shown here is derived from an EMBL/GenBank/DDBJ whole genome shotgun (WGS) entry which is preliminary data.</text>
</comment>
<protein>
    <submittedName>
        <fullName evidence="1">Putative phage tail fibre protein</fullName>
    </submittedName>
</protein>
<evidence type="ECO:0000313" key="2">
    <source>
        <dbReference type="Proteomes" id="UP000032702"/>
    </source>
</evidence>
<proteinExistence type="predicted"/>
<dbReference type="InterPro" id="IPR037293">
    <property type="entry name" value="Gal_Oxidase_central_sf"/>
</dbReference>
<accession>Q08MQ7</accession>
<sequence length="57" mass="6173">RKVAGFYDPELGTNITGDAFSYTRSWHTVTRLSSGKILVTGGYNAHGVLAQSLLFTP</sequence>
<dbReference type="Gene3D" id="2.130.10.80">
    <property type="entry name" value="Galactose oxidase/kelch, beta-propeller"/>
    <property type="match status" value="1"/>
</dbReference>
<dbReference type="EMBL" id="AAMD01000339">
    <property type="protein sequence ID" value="EAU61766.1"/>
    <property type="molecule type" value="Genomic_DNA"/>
</dbReference>
<evidence type="ECO:0000313" key="1">
    <source>
        <dbReference type="EMBL" id="EAU61766.1"/>
    </source>
</evidence>
<dbReference type="Proteomes" id="UP000032702">
    <property type="component" value="Unassembled WGS sequence"/>
</dbReference>
<gene>
    <name evidence="1" type="ORF">STIAU_0535</name>
</gene>
<dbReference type="AlphaFoldDB" id="Q08MQ7"/>